<protein>
    <submittedName>
        <fullName evidence="3">Uncharacterized protein</fullName>
    </submittedName>
</protein>
<feature type="region of interest" description="Disordered" evidence="2">
    <location>
        <begin position="741"/>
        <end position="768"/>
    </location>
</feature>
<evidence type="ECO:0000313" key="3">
    <source>
        <dbReference type="EMBL" id="KAJ6215599.1"/>
    </source>
</evidence>
<organism evidence="3 4">
    <name type="scientific">Blomia tropicalis</name>
    <name type="common">Mite</name>
    <dbReference type="NCBI Taxonomy" id="40697"/>
    <lineage>
        <taxon>Eukaryota</taxon>
        <taxon>Metazoa</taxon>
        <taxon>Ecdysozoa</taxon>
        <taxon>Arthropoda</taxon>
        <taxon>Chelicerata</taxon>
        <taxon>Arachnida</taxon>
        <taxon>Acari</taxon>
        <taxon>Acariformes</taxon>
        <taxon>Sarcoptiformes</taxon>
        <taxon>Astigmata</taxon>
        <taxon>Glycyphagoidea</taxon>
        <taxon>Echimyopodidae</taxon>
        <taxon>Blomia</taxon>
    </lineage>
</organism>
<accession>A0A9Q0LYF1</accession>
<proteinExistence type="predicted"/>
<keyword evidence="1" id="KW-0175">Coiled coil</keyword>
<gene>
    <name evidence="3" type="ORF">RDWZM_010099</name>
</gene>
<name>A0A9Q0LYF1_BLOTA</name>
<dbReference type="EMBL" id="JAPWDV010000004">
    <property type="protein sequence ID" value="KAJ6215599.1"/>
    <property type="molecule type" value="Genomic_DNA"/>
</dbReference>
<reference evidence="3" key="1">
    <citation type="submission" date="2022-12" db="EMBL/GenBank/DDBJ databases">
        <title>Genome assemblies of Blomia tropicalis.</title>
        <authorList>
            <person name="Cui Y."/>
        </authorList>
    </citation>
    <scope>NUCLEOTIDE SEQUENCE</scope>
    <source>
        <tissue evidence="3">Adult mites</tissue>
    </source>
</reference>
<comment type="caution">
    <text evidence="3">The sequence shown here is derived from an EMBL/GenBank/DDBJ whole genome shotgun (WGS) entry which is preliminary data.</text>
</comment>
<feature type="coiled-coil region" evidence="1">
    <location>
        <begin position="242"/>
        <end position="368"/>
    </location>
</feature>
<dbReference type="Proteomes" id="UP001142055">
    <property type="component" value="Chromosome 4"/>
</dbReference>
<evidence type="ECO:0000313" key="4">
    <source>
        <dbReference type="Proteomes" id="UP001142055"/>
    </source>
</evidence>
<dbReference type="AlphaFoldDB" id="A0A9Q0LYF1"/>
<evidence type="ECO:0000256" key="1">
    <source>
        <dbReference type="SAM" id="Coils"/>
    </source>
</evidence>
<sequence length="768" mass="89778">MSLNTFWTKSVLEKMSTKPMIAMPPSLTDEGSNIGTQSSVQYHLSTNYFQDTLNTQFLQKSIELGNNMVENDFLNTQCYSNPSQSQFDNQQSNSDLIQEIKDQLSYTLREFSTKVAEKQIMIDLKKKEIENKKLELFENRQKFQAFLVEEPKIANKMDVIKNNLMANNWLAKHLERNVDKRKQKIDRFSNQIKLVKNLNDGIVLLHYEWNKKSDQQLNELINQVKSQMDPIKLQITEIQAQNDYYLEQNSKLKKMLQILEAELEQISNDENNEQINSLLESKNSLIEKNKKDCEKIESIEINLNNINKSIENEDQENEKLKEKLDQLKAIQAKIEQLKDEENIRKLENEHLMSENDKLDLIIKESEAQIELIQVKENDQNIISLKLNQKLEQSKLCIEEKSIEFSIVESQLNELKNKESNLNQNLNMKREQFQEKEILNIQLNAQLIMEPQLLTELQSECSSIETEVNDLTTKLETIDPETKMLDMEHKQVQEKISQKKLLIQSFVMENMNILADIVPLYFKRKTFLSNLNNDTQTIEELVIEKVNENDLLETLQRELSSKNSHFRFLEQKVNLNENQQRLGEMVIEMKPQCEELQRLIKEKDDEINMLQLKNKQCNEKIESIQSKNDELVGSFGKMDLNNVPKVADEPKPEKGAIASILVSRKRKLFEGVSRKSVTFDDNKLPRYNIEKKSVDDSIDEIPEPDSVVQPKKLLLSKQYKNKNKEAIRQKLVLINKEFTKMDDPKLNDQDSRLNKSDTKSAESFKDCFA</sequence>
<feature type="coiled-coil region" evidence="1">
    <location>
        <begin position="537"/>
        <end position="626"/>
    </location>
</feature>
<keyword evidence="4" id="KW-1185">Reference proteome</keyword>
<evidence type="ECO:0000256" key="2">
    <source>
        <dbReference type="SAM" id="MobiDB-lite"/>
    </source>
</evidence>
<feature type="coiled-coil region" evidence="1">
    <location>
        <begin position="397"/>
        <end position="473"/>
    </location>
</feature>